<proteinExistence type="predicted"/>
<gene>
    <name evidence="5" type="ORF">DDJ31_28545</name>
    <name evidence="4" type="ORF">ELQ87_10755</name>
</gene>
<dbReference type="InterPro" id="IPR049449">
    <property type="entry name" value="TesB_ACOT8-like_N"/>
</dbReference>
<dbReference type="EMBL" id="CP034687">
    <property type="protein sequence ID" value="AZS84713.1"/>
    <property type="molecule type" value="Genomic_DNA"/>
</dbReference>
<dbReference type="Proteomes" id="UP000501753">
    <property type="component" value="Chromosome"/>
</dbReference>
<evidence type="ECO:0000259" key="2">
    <source>
        <dbReference type="Pfam" id="PF13622"/>
    </source>
</evidence>
<organism evidence="4 6">
    <name type="scientific">Streptomyces griseoviridis</name>
    <dbReference type="NCBI Taxonomy" id="45398"/>
    <lineage>
        <taxon>Bacteria</taxon>
        <taxon>Bacillati</taxon>
        <taxon>Actinomycetota</taxon>
        <taxon>Actinomycetes</taxon>
        <taxon>Kitasatosporales</taxon>
        <taxon>Streptomycetaceae</taxon>
        <taxon>Streptomyces</taxon>
    </lineage>
</organism>
<dbReference type="InterPro" id="IPR029069">
    <property type="entry name" value="HotDog_dom_sf"/>
</dbReference>
<name>A0A3S9ZAB8_STRGD</name>
<dbReference type="EMBL" id="CP029078">
    <property type="protein sequence ID" value="QCN88433.1"/>
    <property type="molecule type" value="Genomic_DNA"/>
</dbReference>
<dbReference type="AlphaFoldDB" id="A0A3S9ZAB8"/>
<evidence type="ECO:0000259" key="3">
    <source>
        <dbReference type="Pfam" id="PF20789"/>
    </source>
</evidence>
<protein>
    <submittedName>
        <fullName evidence="4 5">Thioesterase</fullName>
    </submittedName>
</protein>
<reference evidence="5 7" key="1">
    <citation type="submission" date="2018-04" db="EMBL/GenBank/DDBJ databases">
        <title>Complete genome sequences of Streptomyces griseoviridis K61 and characterization of antagonistic properties of biological control agents.</title>
        <authorList>
            <person name="Mariita R.M."/>
            <person name="Sello J.K."/>
        </authorList>
    </citation>
    <scope>NUCLEOTIDE SEQUENCE [LARGE SCALE GENOMIC DNA]</scope>
    <source>
        <strain evidence="5 7">K61</strain>
    </source>
</reference>
<evidence type="ECO:0000313" key="6">
    <source>
        <dbReference type="Proteomes" id="UP000271291"/>
    </source>
</evidence>
<evidence type="ECO:0000256" key="1">
    <source>
        <dbReference type="SAM" id="MobiDB-lite"/>
    </source>
</evidence>
<sequence>MAAPAGSPPRRRVGVGTLVPVGQSNAHARGEPNVHASPQASTGLTVPGSYFERIDELRYKPTPHAGGAWDPDEQHFSPLGGLVAHVLEEHAAASGQGLVVSRISYDILGRLALDECEIEVETIRPGRTIALVEAVVRIGGRPVVRARAWLLAEWDTGAVAGGASPRLTPPDALTPWRMSELWPGGYIASIDVRPVAPPTPGRATTWISTPLDLVAGEQAGPLASYLALVDTANGIAVRQSPTAWMFPNVDLTVHLHRRPTGPWTGLDTTVTWGPSGQGLTSTVLHDVNGPVGRAEQLLTVRPLPGAQANSPA</sequence>
<feature type="region of interest" description="Disordered" evidence="1">
    <location>
        <begin position="23"/>
        <end position="42"/>
    </location>
</feature>
<evidence type="ECO:0000313" key="4">
    <source>
        <dbReference type="EMBL" id="AZS84713.1"/>
    </source>
</evidence>
<dbReference type="KEGG" id="sgd:ELQ87_10755"/>
<reference evidence="4 6" key="2">
    <citation type="submission" date="2018-12" db="EMBL/GenBank/DDBJ databases">
        <title>Streptomyces griseoviridis F1-27 complete genome.</title>
        <authorList>
            <person name="Mariita R.M."/>
            <person name="Sello J.K."/>
        </authorList>
    </citation>
    <scope>NUCLEOTIDE SEQUENCE [LARGE SCALE GENOMIC DNA]</scope>
    <source>
        <strain evidence="4 6">F1-27</strain>
    </source>
</reference>
<dbReference type="Proteomes" id="UP000271291">
    <property type="component" value="Chromosome"/>
</dbReference>
<evidence type="ECO:0000313" key="7">
    <source>
        <dbReference type="Proteomes" id="UP000501753"/>
    </source>
</evidence>
<evidence type="ECO:0000313" key="5">
    <source>
        <dbReference type="EMBL" id="QCN88433.1"/>
    </source>
</evidence>
<dbReference type="Pfam" id="PF20789">
    <property type="entry name" value="4HBT_3C"/>
    <property type="match status" value="1"/>
</dbReference>
<dbReference type="InterPro" id="IPR049450">
    <property type="entry name" value="ACOT8-like_C"/>
</dbReference>
<dbReference type="OrthoDB" id="1413770at2"/>
<dbReference type="Gene3D" id="2.40.160.210">
    <property type="entry name" value="Acyl-CoA thioesterase, double hotdog domain"/>
    <property type="match status" value="1"/>
</dbReference>
<feature type="domain" description="Acyl-CoA thioesterase-like N-terminal HotDog" evidence="2">
    <location>
        <begin position="68"/>
        <end position="150"/>
    </location>
</feature>
<keyword evidence="7" id="KW-1185">Reference proteome</keyword>
<dbReference type="InterPro" id="IPR042171">
    <property type="entry name" value="Acyl-CoA_hotdog"/>
</dbReference>
<dbReference type="Pfam" id="PF13622">
    <property type="entry name" value="4HBT_3"/>
    <property type="match status" value="1"/>
</dbReference>
<feature type="domain" description="Acyl-CoA thioesterase-like C-terminal" evidence="3">
    <location>
        <begin position="170"/>
        <end position="300"/>
    </location>
</feature>
<dbReference type="SUPFAM" id="SSF54637">
    <property type="entry name" value="Thioesterase/thiol ester dehydrase-isomerase"/>
    <property type="match status" value="1"/>
</dbReference>
<accession>A0A3S9ZAB8</accession>